<organism evidence="1 2">
    <name type="scientific">Flavobacterium psychroterrae</name>
    <dbReference type="NCBI Taxonomy" id="2133767"/>
    <lineage>
        <taxon>Bacteria</taxon>
        <taxon>Pseudomonadati</taxon>
        <taxon>Bacteroidota</taxon>
        <taxon>Flavobacteriia</taxon>
        <taxon>Flavobacteriales</taxon>
        <taxon>Flavobacteriaceae</taxon>
        <taxon>Flavobacterium</taxon>
    </lineage>
</organism>
<dbReference type="RefSeq" id="WP_213302286.1">
    <property type="nucleotide sequence ID" value="NZ_JAGYVZ010000014.1"/>
</dbReference>
<dbReference type="EMBL" id="JAGYVZ010000014">
    <property type="protein sequence ID" value="MBS7232430.1"/>
    <property type="molecule type" value="Genomic_DNA"/>
</dbReference>
<protein>
    <submittedName>
        <fullName evidence="1">Uncharacterized protein</fullName>
    </submittedName>
</protein>
<gene>
    <name evidence="1" type="ORF">KHA90_15530</name>
</gene>
<evidence type="ECO:0000313" key="2">
    <source>
        <dbReference type="Proteomes" id="UP000722625"/>
    </source>
</evidence>
<accession>A0ABS5PEV7</accession>
<comment type="caution">
    <text evidence="1">The sequence shown here is derived from an EMBL/GenBank/DDBJ whole genome shotgun (WGS) entry which is preliminary data.</text>
</comment>
<proteinExistence type="predicted"/>
<sequence>MEQQNYKEIVDIDQSQLDNMLLYSNPDIISRFRDMYNVNEDEAEDLFKETRKFLFICQLKGIFIPDDLLILDEMWHNFILFTKEYHSFCNKHFGRYFHHLPASKKEKEDHKIKNETDPDGAMKEYLQKMEHLISTAYDYLGEETVIKWFTVYPVKYSKESIKKLRKE</sequence>
<reference evidence="1 2" key="1">
    <citation type="journal article" date="2018" name="Int. J. Syst. Evol. Microbiol.">
        <title>Flavobacterium chryseum sp. nov. and Flavobacterium psychroterrae sp. nov., novel environmental bacteria isolated from Antarctica.</title>
        <authorList>
            <person name="Kralova S."/>
            <person name="Svec P."/>
            <person name="Busse H.J."/>
            <person name="Stankova E."/>
            <person name="Vaczi P."/>
            <person name="Sedlacek I."/>
        </authorList>
    </citation>
    <scope>NUCLEOTIDE SEQUENCE [LARGE SCALE GENOMIC DNA]</scope>
    <source>
        <strain evidence="1 2">CCM 8827</strain>
    </source>
</reference>
<name>A0ABS5PEV7_9FLAO</name>
<evidence type="ECO:0000313" key="1">
    <source>
        <dbReference type="EMBL" id="MBS7232430.1"/>
    </source>
</evidence>
<keyword evidence="2" id="KW-1185">Reference proteome</keyword>
<dbReference type="Proteomes" id="UP000722625">
    <property type="component" value="Unassembled WGS sequence"/>
</dbReference>